<evidence type="ECO:0000256" key="2">
    <source>
        <dbReference type="ARBA" id="ARBA00022485"/>
    </source>
</evidence>
<dbReference type="InterPro" id="IPR000385">
    <property type="entry name" value="MoaA_NifB_PqqE_Fe-S-bd_CS"/>
</dbReference>
<dbReference type="OrthoDB" id="1854625at2"/>
<dbReference type="KEGG" id="ccel:CCDG5_1905"/>
<evidence type="ECO:0000256" key="7">
    <source>
        <dbReference type="ARBA" id="ARBA00023014"/>
    </source>
</evidence>
<dbReference type="InterPro" id="IPR050377">
    <property type="entry name" value="Radical_SAM_PqqE_MftC-like"/>
</dbReference>
<dbReference type="SUPFAM" id="SSF102114">
    <property type="entry name" value="Radical SAM enzymes"/>
    <property type="match status" value="1"/>
</dbReference>
<accession>A0A078KUZ3</accession>
<dbReference type="Pfam" id="PF04055">
    <property type="entry name" value="Radical_SAM"/>
    <property type="match status" value="1"/>
</dbReference>
<dbReference type="PROSITE" id="PS51918">
    <property type="entry name" value="RADICAL_SAM"/>
    <property type="match status" value="1"/>
</dbReference>
<evidence type="ECO:0000256" key="4">
    <source>
        <dbReference type="ARBA" id="ARBA00022723"/>
    </source>
</evidence>
<evidence type="ECO:0000256" key="6">
    <source>
        <dbReference type="ARBA" id="ARBA00023004"/>
    </source>
</evidence>
<dbReference type="Proteomes" id="UP000032431">
    <property type="component" value="Chromosome I"/>
</dbReference>
<evidence type="ECO:0000259" key="8">
    <source>
        <dbReference type="PROSITE" id="PS51918"/>
    </source>
</evidence>
<dbReference type="InterPro" id="IPR058240">
    <property type="entry name" value="rSAM_sf"/>
</dbReference>
<dbReference type="Pfam" id="PF13186">
    <property type="entry name" value="SPASM"/>
    <property type="match status" value="1"/>
</dbReference>
<dbReference type="SFLD" id="SFLDS00029">
    <property type="entry name" value="Radical_SAM"/>
    <property type="match status" value="1"/>
</dbReference>
<dbReference type="Gene3D" id="3.20.20.70">
    <property type="entry name" value="Aldolase class I"/>
    <property type="match status" value="1"/>
</dbReference>
<dbReference type="EMBL" id="LM995447">
    <property type="protein sequence ID" value="CDZ25000.1"/>
    <property type="molecule type" value="Genomic_DNA"/>
</dbReference>
<dbReference type="CDD" id="cd01335">
    <property type="entry name" value="Radical_SAM"/>
    <property type="match status" value="1"/>
</dbReference>
<evidence type="ECO:0000256" key="3">
    <source>
        <dbReference type="ARBA" id="ARBA00022691"/>
    </source>
</evidence>
<dbReference type="InterPro" id="IPR008792">
    <property type="entry name" value="PQQD"/>
</dbReference>
<evidence type="ECO:0000313" key="10">
    <source>
        <dbReference type="Proteomes" id="UP000032431"/>
    </source>
</evidence>
<dbReference type="PANTHER" id="PTHR11228">
    <property type="entry name" value="RADICAL SAM DOMAIN PROTEIN"/>
    <property type="match status" value="1"/>
</dbReference>
<sequence>MMSNNYDFVKTDELNTAVINPDTGFWMILNSTALNIFKLYVEGKNEKEIVRLLSSHYGIPKDIIQQDVALCLDNIKREISKYNTAYNKKGENNGFNRQLTIHITNSCNLNCPYCFKDANHISKRKNLLSVADLYNAISVAIEQGFGEIVLTGGEPTIRTDFEEMLDQLSVFKSKAKFSLVTNGTTMLKDTVIDKMCSFFDSIQISLDSFDEEKNSVTRGKGSLAKISSFVNQLKRNGYKNFYYACTPYTEGMKYPSTVQDLPMMLRYAANTGSMGLYVNHLKPDGRMQVDDYLNFNEESFWSSVDKMYDEFSILYKAGFNKKDLGIDFTCAVAGDYAHIASQNTHSPNCGLGINELALDSDGNVYPCSALIFDEFIQGNIFNENFGDIIVRTREKFNQLTVDKIEKCNGCSLRMICGGGCRAMAYYIKGDLNKCDPNCDSCRKRILKWMNMTLISTANSLKDRK</sequence>
<dbReference type="Pfam" id="PF05402">
    <property type="entry name" value="PqqD"/>
    <property type="match status" value="1"/>
</dbReference>
<dbReference type="PANTHER" id="PTHR11228:SF7">
    <property type="entry name" value="PQQA PEPTIDE CYCLASE"/>
    <property type="match status" value="1"/>
</dbReference>
<gene>
    <name evidence="9" type="ORF">CCDG5_1905</name>
</gene>
<keyword evidence="7" id="KW-0411">Iron-sulfur</keyword>
<organism evidence="9 10">
    <name type="scientific">[Clostridium] cellulosi</name>
    <dbReference type="NCBI Taxonomy" id="29343"/>
    <lineage>
        <taxon>Bacteria</taxon>
        <taxon>Bacillati</taxon>
        <taxon>Bacillota</taxon>
        <taxon>Clostridia</taxon>
        <taxon>Eubacteriales</taxon>
        <taxon>Oscillospiraceae</taxon>
        <taxon>Oscillospiraceae incertae sedis</taxon>
    </lineage>
</organism>
<keyword evidence="6" id="KW-0408">Iron</keyword>
<dbReference type="GO" id="GO:0051539">
    <property type="term" value="F:4 iron, 4 sulfur cluster binding"/>
    <property type="evidence" value="ECO:0007669"/>
    <property type="project" value="UniProtKB-KW"/>
</dbReference>
<dbReference type="PATRIC" id="fig|29343.3.peg.1998"/>
<evidence type="ECO:0000256" key="5">
    <source>
        <dbReference type="ARBA" id="ARBA00023002"/>
    </source>
</evidence>
<dbReference type="NCBIfam" id="TIGR04085">
    <property type="entry name" value="rSAM_more_4Fe4S"/>
    <property type="match status" value="1"/>
</dbReference>
<dbReference type="STRING" id="29343.CCDG5_1905"/>
<reference evidence="10" key="1">
    <citation type="submission" date="2014-07" db="EMBL/GenBank/DDBJ databases">
        <authorList>
            <person name="Wibberg D."/>
        </authorList>
    </citation>
    <scope>NUCLEOTIDE SEQUENCE [LARGE SCALE GENOMIC DNA]</scope>
    <source>
        <strain evidence="10">DG5</strain>
    </source>
</reference>
<protein>
    <recommendedName>
        <fullName evidence="8">Radical SAM core domain-containing protein</fullName>
    </recommendedName>
</protein>
<proteinExistence type="predicted"/>
<dbReference type="SFLD" id="SFLDG01386">
    <property type="entry name" value="main_SPASM_domain-containing"/>
    <property type="match status" value="1"/>
</dbReference>
<dbReference type="GO" id="GO:0046872">
    <property type="term" value="F:metal ion binding"/>
    <property type="evidence" value="ECO:0007669"/>
    <property type="project" value="UniProtKB-KW"/>
</dbReference>
<evidence type="ECO:0000313" key="9">
    <source>
        <dbReference type="EMBL" id="CDZ25000.1"/>
    </source>
</evidence>
<dbReference type="PROSITE" id="PS01305">
    <property type="entry name" value="MOAA_NIFB_PQQE"/>
    <property type="match status" value="1"/>
</dbReference>
<feature type="domain" description="Radical SAM core" evidence="8">
    <location>
        <begin position="93"/>
        <end position="314"/>
    </location>
</feature>
<dbReference type="InterPro" id="IPR023885">
    <property type="entry name" value="4Fe4S-binding_SPASM_dom"/>
</dbReference>
<comment type="cofactor">
    <cofactor evidence="1">
        <name>[4Fe-4S] cluster</name>
        <dbReference type="ChEBI" id="CHEBI:49883"/>
    </cofactor>
</comment>
<keyword evidence="2" id="KW-0004">4Fe-4S</keyword>
<keyword evidence="3" id="KW-0949">S-adenosyl-L-methionine</keyword>
<evidence type="ECO:0000256" key="1">
    <source>
        <dbReference type="ARBA" id="ARBA00001966"/>
    </source>
</evidence>
<dbReference type="AlphaFoldDB" id="A0A078KUZ3"/>
<dbReference type="HOGENOM" id="CLU_009273_4_4_9"/>
<keyword evidence="10" id="KW-1185">Reference proteome</keyword>
<dbReference type="InterPro" id="IPR013785">
    <property type="entry name" value="Aldolase_TIM"/>
</dbReference>
<keyword evidence="4" id="KW-0479">Metal-binding</keyword>
<dbReference type="InterPro" id="IPR007197">
    <property type="entry name" value="rSAM"/>
</dbReference>
<name>A0A078KUZ3_9FIRM</name>
<dbReference type="GO" id="GO:0016491">
    <property type="term" value="F:oxidoreductase activity"/>
    <property type="evidence" value="ECO:0007669"/>
    <property type="project" value="UniProtKB-KW"/>
</dbReference>
<keyword evidence="5" id="KW-0560">Oxidoreductase</keyword>
<dbReference type="SFLD" id="SFLDG01067">
    <property type="entry name" value="SPASM/twitch_domain_containing"/>
    <property type="match status" value="1"/>
</dbReference>